<evidence type="ECO:0000313" key="3">
    <source>
        <dbReference type="Proteomes" id="UP000808388"/>
    </source>
</evidence>
<feature type="signal peptide" evidence="1">
    <location>
        <begin position="1"/>
        <end position="24"/>
    </location>
</feature>
<comment type="caution">
    <text evidence="2">The sequence shown here is derived from an EMBL/GenBank/DDBJ whole genome shotgun (WGS) entry which is preliminary data.</text>
</comment>
<feature type="chain" id="PRO_5039622071" evidence="1">
    <location>
        <begin position="25"/>
        <end position="146"/>
    </location>
</feature>
<evidence type="ECO:0000313" key="2">
    <source>
        <dbReference type="EMBL" id="MBI3627562.1"/>
    </source>
</evidence>
<name>A0A9D6QTW1_9BACT</name>
<gene>
    <name evidence="2" type="ORF">HY220_02335</name>
</gene>
<dbReference type="Proteomes" id="UP000808388">
    <property type="component" value="Unassembled WGS sequence"/>
</dbReference>
<keyword evidence="1" id="KW-0732">Signal</keyword>
<protein>
    <submittedName>
        <fullName evidence="2">Uncharacterized protein</fullName>
    </submittedName>
</protein>
<dbReference type="EMBL" id="JACQCQ010000009">
    <property type="protein sequence ID" value="MBI3627562.1"/>
    <property type="molecule type" value="Genomic_DNA"/>
</dbReference>
<accession>A0A9D6QTW1</accession>
<reference evidence="2" key="1">
    <citation type="submission" date="2020-07" db="EMBL/GenBank/DDBJ databases">
        <title>Huge and variable diversity of episymbiotic CPR bacteria and DPANN archaea in groundwater ecosystems.</title>
        <authorList>
            <person name="He C.Y."/>
            <person name="Keren R."/>
            <person name="Whittaker M."/>
            <person name="Farag I.F."/>
            <person name="Doudna J."/>
            <person name="Cate J.H.D."/>
            <person name="Banfield J.F."/>
        </authorList>
    </citation>
    <scope>NUCLEOTIDE SEQUENCE</scope>
    <source>
        <strain evidence="2">NC_groundwater_972_Pr1_S-0.2um_49_27</strain>
    </source>
</reference>
<proteinExistence type="predicted"/>
<evidence type="ECO:0000256" key="1">
    <source>
        <dbReference type="SAM" id="SignalP"/>
    </source>
</evidence>
<organism evidence="2 3">
    <name type="scientific">Candidatus Sungiibacteriota bacterium</name>
    <dbReference type="NCBI Taxonomy" id="2750080"/>
    <lineage>
        <taxon>Bacteria</taxon>
        <taxon>Candidatus Sungiibacteriota</taxon>
    </lineage>
</organism>
<sequence>MDKAKIISAVSLGALLLGIVPALAQTGTTTPPTNSAAIACLAAAVSTREKALGAGVGTYTGAINAAYTARASALASAYAQTGGNTAIRTAVRAAWSAFNKSMRSARQTWNSTRLSAWSQFRTAAKACRAPSSVSDSANAASEVSGQ</sequence>
<dbReference type="AlphaFoldDB" id="A0A9D6QTW1"/>